<name>W7E2B5_9PROT</name>
<gene>
    <name evidence="1" type="ORF">COMX_05795</name>
</gene>
<sequence length="498" mass="55331">MTTSDNGPTPFITIWAENGQKFEFIPELAKDKETTKDENGKPFHPARATMEEGFPEVTMKSAMRGGVPPWGQDHNKILSKITDAIQWMQAGGCAFFNKALCDKIKGYPKGAMLQGKKIEKNDKNETIEVPLLWFSTINSNLNDPNTTTSPDNGWVKLDFADLEKRLKAAENHIVMINSDEYNDEKNIKTFGDVYYKLGTKAAKEGSCDTPFHAKTMKAGEYRFCNSPDEGDGYITQKEKSIDFFCDNRMNFNLKDNPLNPVISILGGWGFDENDNPLYKSFCQFNASSITASGGWFSTDIPSSVDGVPFMFRTKDQKIAWSTVVDKSSKNLIMSFFNQGYIEDSPSFEVFEISSENGDIKAIRGSFLNVEKGDLAEYYQSDRQDYEPGTLMCHGVNSEVTLCKNSDQLDNFFGVISTCPAYIMNGKAEKDPNAVLIALNGKVPVKVKGVVTCGDKITVGQDGYGIVSKDKNDVIIGRAKENKITEEVGLVSCYVQAHI</sequence>
<reference evidence="1 2" key="1">
    <citation type="journal article" date="2014" name="Genome Announc.">
        <title>Draft Genome Sequence of Commensalibacter papalotli MX01, a Symbiont Identified from the Guts of Overwintering Monarch Butterflies.</title>
        <authorList>
            <person name="Servin-Garciduenas L.E."/>
            <person name="Sanchez-Quinto A."/>
            <person name="Martinez-Romero E."/>
        </authorList>
    </citation>
    <scope>NUCLEOTIDE SEQUENCE [LARGE SCALE GENOMIC DNA]</scope>
    <source>
        <strain evidence="2">MX-MONARCH01</strain>
    </source>
</reference>
<dbReference type="EMBL" id="ATSX01000001">
    <property type="protein sequence ID" value="EUK19239.1"/>
    <property type="molecule type" value="Genomic_DNA"/>
</dbReference>
<dbReference type="STRING" id="1208583.COMX_05795"/>
<dbReference type="RefSeq" id="WP_034338078.1">
    <property type="nucleotide sequence ID" value="NZ_ATSX01000001.1"/>
</dbReference>
<dbReference type="AlphaFoldDB" id="W7E2B5"/>
<comment type="caution">
    <text evidence="1">The sequence shown here is derived from an EMBL/GenBank/DDBJ whole genome shotgun (WGS) entry which is preliminary data.</text>
</comment>
<dbReference type="Proteomes" id="UP000019250">
    <property type="component" value="Unassembled WGS sequence"/>
</dbReference>
<dbReference type="OrthoDB" id="7225292at2"/>
<evidence type="ECO:0000313" key="1">
    <source>
        <dbReference type="EMBL" id="EUK19239.1"/>
    </source>
</evidence>
<dbReference type="Gene3D" id="2.40.300.10">
    <property type="entry name" value="Head decoration protein D"/>
    <property type="match status" value="1"/>
</dbReference>
<protein>
    <submittedName>
        <fullName evidence="1">Putative tail fiber protein</fullName>
    </submittedName>
</protein>
<accession>W7E2B5</accession>
<evidence type="ECO:0000313" key="2">
    <source>
        <dbReference type="Proteomes" id="UP000019250"/>
    </source>
</evidence>
<organism evidence="1 2">
    <name type="scientific">Commensalibacter papalotli</name>
    <name type="common">ex Servin-Garciduenas et al. 2014</name>
    <dbReference type="NCBI Taxonomy" id="1208583"/>
    <lineage>
        <taxon>Bacteria</taxon>
        <taxon>Pseudomonadati</taxon>
        <taxon>Pseudomonadota</taxon>
        <taxon>Alphaproteobacteria</taxon>
        <taxon>Acetobacterales</taxon>
        <taxon>Acetobacteraceae</taxon>
    </lineage>
</organism>
<proteinExistence type="predicted"/>
<keyword evidence="2" id="KW-1185">Reference proteome</keyword>